<dbReference type="InterPro" id="IPR007737">
    <property type="entry name" value="Mga_HTH"/>
</dbReference>
<dbReference type="SUPFAM" id="SSF46785">
    <property type="entry name" value="Winged helix' DNA-binding domain"/>
    <property type="match status" value="1"/>
</dbReference>
<dbReference type="InterPro" id="IPR036634">
    <property type="entry name" value="PRD_sf"/>
</dbReference>
<evidence type="ECO:0000256" key="3">
    <source>
        <dbReference type="ARBA" id="ARBA00023015"/>
    </source>
</evidence>
<keyword evidence="4" id="KW-0010">Activator</keyword>
<dbReference type="PROSITE" id="PS51000">
    <property type="entry name" value="HTH_DEOR_2"/>
    <property type="match status" value="1"/>
</dbReference>
<dbReference type="SUPFAM" id="SSF52794">
    <property type="entry name" value="PTS system IIB component-like"/>
    <property type="match status" value="1"/>
</dbReference>
<evidence type="ECO:0000313" key="10">
    <source>
        <dbReference type="EMBL" id="TDX45180.1"/>
    </source>
</evidence>
<accession>A0A4R8GHL4</accession>
<dbReference type="InterPro" id="IPR003501">
    <property type="entry name" value="PTS_EIIB_2/3"/>
</dbReference>
<evidence type="ECO:0000256" key="2">
    <source>
        <dbReference type="ARBA" id="ARBA00022737"/>
    </source>
</evidence>
<dbReference type="InterPro" id="IPR016152">
    <property type="entry name" value="PTrfase/Anion_transptr"/>
</dbReference>
<dbReference type="PANTHER" id="PTHR30185:SF18">
    <property type="entry name" value="TRANSCRIPTIONAL REGULATOR MTLR"/>
    <property type="match status" value="1"/>
</dbReference>
<dbReference type="Pfam" id="PF00359">
    <property type="entry name" value="PTS_EIIA_2"/>
    <property type="match status" value="1"/>
</dbReference>
<feature type="domain" description="PRD" evidence="9">
    <location>
        <begin position="205"/>
        <end position="310"/>
    </location>
</feature>
<dbReference type="Pfam" id="PF08279">
    <property type="entry name" value="HTH_11"/>
    <property type="match status" value="1"/>
</dbReference>
<dbReference type="InterPro" id="IPR036388">
    <property type="entry name" value="WH-like_DNA-bd_sf"/>
</dbReference>
<dbReference type="InterPro" id="IPR011608">
    <property type="entry name" value="PRD"/>
</dbReference>
<dbReference type="PROSITE" id="PS51099">
    <property type="entry name" value="PTS_EIIB_TYPE_2"/>
    <property type="match status" value="1"/>
</dbReference>
<evidence type="ECO:0000256" key="4">
    <source>
        <dbReference type="ARBA" id="ARBA00023159"/>
    </source>
</evidence>
<dbReference type="Pfam" id="PF02302">
    <property type="entry name" value="PTS_IIB"/>
    <property type="match status" value="1"/>
</dbReference>
<dbReference type="SUPFAM" id="SSF55804">
    <property type="entry name" value="Phoshotransferase/anion transport protein"/>
    <property type="match status" value="1"/>
</dbReference>
<evidence type="ECO:0000259" key="7">
    <source>
        <dbReference type="PROSITE" id="PS51094"/>
    </source>
</evidence>
<protein>
    <submittedName>
        <fullName evidence="10">BglG family transcriptional antiterminator</fullName>
    </submittedName>
</protein>
<dbReference type="STRING" id="926561.GCA_000379025_01656"/>
<evidence type="ECO:0000259" key="6">
    <source>
        <dbReference type="PROSITE" id="PS51000"/>
    </source>
</evidence>
<evidence type="ECO:0000256" key="5">
    <source>
        <dbReference type="ARBA" id="ARBA00023163"/>
    </source>
</evidence>
<dbReference type="GO" id="GO:0008982">
    <property type="term" value="F:protein-N(PI)-phosphohistidine-sugar phosphotransferase activity"/>
    <property type="evidence" value="ECO:0007669"/>
    <property type="project" value="InterPro"/>
</dbReference>
<dbReference type="CDD" id="cd00211">
    <property type="entry name" value="PTS_IIA_fru"/>
    <property type="match status" value="1"/>
</dbReference>
<feature type="domain" description="PRD" evidence="9">
    <location>
        <begin position="321"/>
        <end position="428"/>
    </location>
</feature>
<dbReference type="PROSITE" id="PS51372">
    <property type="entry name" value="PRD_2"/>
    <property type="match status" value="2"/>
</dbReference>
<dbReference type="InterPro" id="IPR013011">
    <property type="entry name" value="PTS_EIIB_2"/>
</dbReference>
<dbReference type="InterPro" id="IPR050661">
    <property type="entry name" value="BglG_antiterminators"/>
</dbReference>
<keyword evidence="5" id="KW-0804">Transcription</keyword>
<gene>
    <name evidence="10" type="ORF">C7959_1494</name>
</gene>
<evidence type="ECO:0000256" key="1">
    <source>
        <dbReference type="ARBA" id="ARBA00022679"/>
    </source>
</evidence>
<keyword evidence="1" id="KW-0808">Transferase</keyword>
<dbReference type="AlphaFoldDB" id="A0A4R8GHL4"/>
<dbReference type="GO" id="GO:0003700">
    <property type="term" value="F:DNA-binding transcription factor activity"/>
    <property type="evidence" value="ECO:0007669"/>
    <property type="project" value="InterPro"/>
</dbReference>
<dbReference type="Proteomes" id="UP000295832">
    <property type="component" value="Unassembled WGS sequence"/>
</dbReference>
<dbReference type="EMBL" id="SOEG01000049">
    <property type="protein sequence ID" value="TDX45180.1"/>
    <property type="molecule type" value="Genomic_DNA"/>
</dbReference>
<keyword evidence="3" id="KW-0805">Transcription regulation</keyword>
<dbReference type="Gene3D" id="3.40.50.2300">
    <property type="match status" value="1"/>
</dbReference>
<dbReference type="PANTHER" id="PTHR30185">
    <property type="entry name" value="CRYPTIC BETA-GLUCOSIDE BGL OPERON ANTITERMINATOR"/>
    <property type="match status" value="1"/>
</dbReference>
<dbReference type="GO" id="GO:0009401">
    <property type="term" value="P:phosphoenolpyruvate-dependent sugar phosphotransferase system"/>
    <property type="evidence" value="ECO:0007669"/>
    <property type="project" value="InterPro"/>
</dbReference>
<dbReference type="CDD" id="cd05568">
    <property type="entry name" value="PTS_IIB_bgl_like"/>
    <property type="match status" value="1"/>
</dbReference>
<dbReference type="InterPro" id="IPR013196">
    <property type="entry name" value="HTH_11"/>
</dbReference>
<dbReference type="Pfam" id="PF00874">
    <property type="entry name" value="PRD"/>
    <property type="match status" value="2"/>
</dbReference>
<organism evidence="10 11">
    <name type="scientific">Orenia marismortui</name>
    <dbReference type="NCBI Taxonomy" id="46469"/>
    <lineage>
        <taxon>Bacteria</taxon>
        <taxon>Bacillati</taxon>
        <taxon>Bacillota</taxon>
        <taxon>Clostridia</taxon>
        <taxon>Halanaerobiales</taxon>
        <taxon>Halobacteroidaceae</taxon>
        <taxon>Orenia</taxon>
    </lineage>
</organism>
<dbReference type="SUPFAM" id="SSF63520">
    <property type="entry name" value="PTS-regulatory domain, PRD"/>
    <property type="match status" value="2"/>
</dbReference>
<proteinExistence type="predicted"/>
<dbReference type="InterPro" id="IPR001034">
    <property type="entry name" value="DeoR_HTH"/>
</dbReference>
<evidence type="ECO:0000259" key="8">
    <source>
        <dbReference type="PROSITE" id="PS51099"/>
    </source>
</evidence>
<dbReference type="Gene3D" id="3.40.930.10">
    <property type="entry name" value="Mannitol-specific EII, Chain A"/>
    <property type="match status" value="1"/>
</dbReference>
<comment type="caution">
    <text evidence="10">The sequence shown here is derived from an EMBL/GenBank/DDBJ whole genome shotgun (WGS) entry which is preliminary data.</text>
</comment>
<feature type="domain" description="PTS EIIA type-2" evidence="7">
    <location>
        <begin position="594"/>
        <end position="736"/>
    </location>
</feature>
<evidence type="ECO:0000259" key="9">
    <source>
        <dbReference type="PROSITE" id="PS51372"/>
    </source>
</evidence>
<dbReference type="InterPro" id="IPR036095">
    <property type="entry name" value="PTS_EIIB-like_sf"/>
</dbReference>
<reference evidence="10 11" key="1">
    <citation type="submission" date="2019-03" db="EMBL/GenBank/DDBJ databases">
        <title>Subsurface microbial communities from deep shales in Ohio and West Virginia, USA.</title>
        <authorList>
            <person name="Wrighton K."/>
        </authorList>
    </citation>
    <scope>NUCLEOTIDE SEQUENCE [LARGE SCALE GENOMIC DNA]</scope>
    <source>
        <strain evidence="10 11">MSL 6dP</strain>
    </source>
</reference>
<dbReference type="RefSeq" id="WP_134119009.1">
    <property type="nucleotide sequence ID" value="NZ_SOEG01000049.1"/>
</dbReference>
<feature type="domain" description="HTH deoR-type" evidence="6">
    <location>
        <begin position="4"/>
        <end position="65"/>
    </location>
</feature>
<dbReference type="InterPro" id="IPR002178">
    <property type="entry name" value="PTS_EIIA_type-2_dom"/>
</dbReference>
<keyword evidence="2" id="KW-0677">Repeat</keyword>
<keyword evidence="11" id="KW-1185">Reference proteome</keyword>
<evidence type="ECO:0000313" key="11">
    <source>
        <dbReference type="Proteomes" id="UP000295832"/>
    </source>
</evidence>
<dbReference type="Pfam" id="PF05043">
    <property type="entry name" value="Mga"/>
    <property type="match status" value="1"/>
</dbReference>
<feature type="domain" description="PTS EIIB type-2" evidence="8">
    <location>
        <begin position="434"/>
        <end position="525"/>
    </location>
</feature>
<name>A0A4R8GHL4_9FIRM</name>
<dbReference type="Gene3D" id="1.10.1790.10">
    <property type="entry name" value="PRD domain"/>
    <property type="match status" value="2"/>
</dbReference>
<dbReference type="Gene3D" id="1.10.10.10">
    <property type="entry name" value="Winged helix-like DNA-binding domain superfamily/Winged helix DNA-binding domain"/>
    <property type="match status" value="1"/>
</dbReference>
<dbReference type="InterPro" id="IPR036390">
    <property type="entry name" value="WH_DNA-bd_sf"/>
</dbReference>
<sequence>MSLKPRTCQILNYLIDQQDPVAIKDLADKFEVSPRTIRYDLDDIKDSLSSYELSLVRKTRVGVYLQGEEAELNKVRRELIDIHSFERILSPQERQRLILFRLFQANEAIIIKELELMLQISKSTIIKDLNEVEKWLAKHNLELIRKTNYGLEICGAEIDFRHAMTNILEETADETELIDFLRQIQNKALKTRNLNPGFFTEFDKLISGIDLNKVESVISFAEKQLGFQFADGAYAGLLVHLSLAISRLLEGKDIHLPAERLKLLKKSNEYNIAEKIGSIVEQLFEIKVPDSEIGYISLHLMGAKLWQKVEGDNYSNFNENDLDPELIILTREMVKIAEDYLGLELVDDVQLIIGLALHLKPTINRIKYDLPLKNPLLLDIKNRYKKIYKAAEKAAKILQSELQKDITADEIAYIALHFGAAFERKKSTGANKSLRVVLVCSSGMGTSNLLASRLRKEFSEIKISNILSVLQLESGEVDFANIDLIITTIPIDIKGCEVLEVNPLLSQKDKEKIRKIINDQKEVLKDNYDFEEAENYSFNIQELIEVIEEEAIIGDKNVLKESLEDFFEYKGINVYDDLKTKQDTKENIDEDLLKLLTIDNISIVEEVDDWKKGISLIGEVLLNQGYIKESYIMQTIKIIEDKGAYVVIAPHISLVHARPEDGVIAKSIGLAVIKEGVKFGHDYDPVHLIFILAPEDKTSHLPALSGLLKLLNRNNFVEEILAVNTKEAVIKKIKELL</sequence>
<dbReference type="PROSITE" id="PS51094">
    <property type="entry name" value="PTS_EIIA_TYPE_2"/>
    <property type="match status" value="1"/>
</dbReference>